<evidence type="ECO:0000313" key="2">
    <source>
        <dbReference type="Proteomes" id="UP001064048"/>
    </source>
</evidence>
<evidence type="ECO:0000313" key="1">
    <source>
        <dbReference type="EMBL" id="KAI8423982.1"/>
    </source>
</evidence>
<feature type="non-terminal residue" evidence="1">
    <location>
        <position position="1"/>
    </location>
</feature>
<name>A0ACC0JIP6_CHOFU</name>
<dbReference type="EMBL" id="CM046104">
    <property type="protein sequence ID" value="KAI8423982.1"/>
    <property type="molecule type" value="Genomic_DNA"/>
</dbReference>
<organism evidence="1 2">
    <name type="scientific">Choristoneura fumiferana</name>
    <name type="common">Spruce budworm moth</name>
    <name type="synonym">Archips fumiferana</name>
    <dbReference type="NCBI Taxonomy" id="7141"/>
    <lineage>
        <taxon>Eukaryota</taxon>
        <taxon>Metazoa</taxon>
        <taxon>Ecdysozoa</taxon>
        <taxon>Arthropoda</taxon>
        <taxon>Hexapoda</taxon>
        <taxon>Insecta</taxon>
        <taxon>Pterygota</taxon>
        <taxon>Neoptera</taxon>
        <taxon>Endopterygota</taxon>
        <taxon>Lepidoptera</taxon>
        <taxon>Glossata</taxon>
        <taxon>Ditrysia</taxon>
        <taxon>Tortricoidea</taxon>
        <taxon>Tortricidae</taxon>
        <taxon>Tortricinae</taxon>
        <taxon>Choristoneura</taxon>
    </lineage>
</organism>
<keyword evidence="2" id="KW-1185">Reference proteome</keyword>
<accession>A0ACC0JIP6</accession>
<gene>
    <name evidence="1" type="ORF">MSG28_002642</name>
</gene>
<sequence>DKIDLKNLYKETNKEIRKCYENHRLHILEKCIERTRSAKKAYKELDQSKKWVSSLQRGPTICKSRNDIINIATDFYTSLFSSIPDSNKSRKGCKPKVVTESLAKVLDVEPKRNGESDLSYGERLNEALRRFYVAHLDHVDWFGAQLKTKVLKFSYQAFTVLQTIE</sequence>
<comment type="caution">
    <text evidence="1">The sequence shown here is derived from an EMBL/GenBank/DDBJ whole genome shotgun (WGS) entry which is preliminary data.</text>
</comment>
<reference evidence="1 2" key="1">
    <citation type="journal article" date="2022" name="Genome Biol. Evol.">
        <title>The Spruce Budworm Genome: Reconstructing the Evolutionary History of Antifreeze Proteins.</title>
        <authorList>
            <person name="Beliveau C."/>
            <person name="Gagne P."/>
            <person name="Picq S."/>
            <person name="Vernygora O."/>
            <person name="Keeling C.I."/>
            <person name="Pinkney K."/>
            <person name="Doucet D."/>
            <person name="Wen F."/>
            <person name="Johnston J.S."/>
            <person name="Maaroufi H."/>
            <person name="Boyle B."/>
            <person name="Laroche J."/>
            <person name="Dewar K."/>
            <person name="Juretic N."/>
            <person name="Blackburn G."/>
            <person name="Nisole A."/>
            <person name="Brunet B."/>
            <person name="Brandao M."/>
            <person name="Lumley L."/>
            <person name="Duan J."/>
            <person name="Quan G."/>
            <person name="Lucarotti C.J."/>
            <person name="Roe A.D."/>
            <person name="Sperling F.A.H."/>
            <person name="Levesque R.C."/>
            <person name="Cusson M."/>
        </authorList>
    </citation>
    <scope>NUCLEOTIDE SEQUENCE [LARGE SCALE GENOMIC DNA]</scope>
    <source>
        <strain evidence="1">Glfc:IPQL:Cfum</strain>
    </source>
</reference>
<dbReference type="Proteomes" id="UP001064048">
    <property type="component" value="Chromosome 4"/>
</dbReference>
<protein>
    <submittedName>
        <fullName evidence="1">Uncharacterized protein</fullName>
    </submittedName>
</protein>
<proteinExistence type="predicted"/>